<dbReference type="InterPro" id="IPR015500">
    <property type="entry name" value="Peptidase_S8_subtilisin-rel"/>
</dbReference>
<evidence type="ECO:0000256" key="2">
    <source>
        <dbReference type="ARBA" id="ARBA00022670"/>
    </source>
</evidence>
<dbReference type="GO" id="GO:0006508">
    <property type="term" value="P:proteolysis"/>
    <property type="evidence" value="ECO:0007669"/>
    <property type="project" value="UniProtKB-KW"/>
</dbReference>
<dbReference type="PROSITE" id="PS00136">
    <property type="entry name" value="SUBTILASE_ASP"/>
    <property type="match status" value="1"/>
</dbReference>
<keyword evidence="5 7" id="KW-0720">Serine protease</keyword>
<dbReference type="RefSeq" id="XP_018151193.1">
    <property type="nucleotide sequence ID" value="XM_018308875.1"/>
</dbReference>
<dbReference type="GO" id="GO:0016020">
    <property type="term" value="C:membrane"/>
    <property type="evidence" value="ECO:0007669"/>
    <property type="project" value="InterPro"/>
</dbReference>
<dbReference type="Proteomes" id="UP000092177">
    <property type="component" value="Chromosome 10"/>
</dbReference>
<name>A0A1B7XSD1_COLHI</name>
<protein>
    <submittedName>
        <fullName evidence="13">Subtilisin Carlsberg</fullName>
    </submittedName>
</protein>
<feature type="domain" description="C5a peptidase/Subtilisin-like protease SBT2-like Fn3-like" evidence="12">
    <location>
        <begin position="663"/>
        <end position="780"/>
    </location>
</feature>
<evidence type="ECO:0000256" key="7">
    <source>
        <dbReference type="PROSITE-ProRule" id="PRU01240"/>
    </source>
</evidence>
<dbReference type="Pfam" id="PF06280">
    <property type="entry name" value="fn3_5"/>
    <property type="match status" value="1"/>
</dbReference>
<feature type="compositionally biased region" description="Polar residues" evidence="9">
    <location>
        <begin position="161"/>
        <end position="171"/>
    </location>
</feature>
<evidence type="ECO:0000256" key="5">
    <source>
        <dbReference type="ARBA" id="ARBA00022825"/>
    </source>
</evidence>
<evidence type="ECO:0000256" key="10">
    <source>
        <dbReference type="SAM" id="SignalP"/>
    </source>
</evidence>
<evidence type="ECO:0000256" key="3">
    <source>
        <dbReference type="ARBA" id="ARBA00022729"/>
    </source>
</evidence>
<feature type="region of interest" description="Disordered" evidence="9">
    <location>
        <begin position="809"/>
        <end position="831"/>
    </location>
</feature>
<feature type="active site" description="Charge relay system" evidence="6 7">
    <location>
        <position position="586"/>
    </location>
</feature>
<dbReference type="InterPro" id="IPR036852">
    <property type="entry name" value="Peptidase_S8/S53_dom_sf"/>
</dbReference>
<dbReference type="InterPro" id="IPR034187">
    <property type="entry name" value="Peptidases_S8_5"/>
</dbReference>
<evidence type="ECO:0000259" key="11">
    <source>
        <dbReference type="Pfam" id="PF00082"/>
    </source>
</evidence>
<dbReference type="PANTHER" id="PTHR43806">
    <property type="entry name" value="PEPTIDASE S8"/>
    <property type="match status" value="1"/>
</dbReference>
<accession>A0A1B7XSD1</accession>
<keyword evidence="2 7" id="KW-0645">Protease</keyword>
<feature type="domain" description="Peptidase S8/S53" evidence="11">
    <location>
        <begin position="190"/>
        <end position="619"/>
    </location>
</feature>
<evidence type="ECO:0000313" key="13">
    <source>
        <dbReference type="EMBL" id="OBR02675.1"/>
    </source>
</evidence>
<dbReference type="SUPFAM" id="SSF52743">
    <property type="entry name" value="Subtilisin-like"/>
    <property type="match status" value="1"/>
</dbReference>
<dbReference type="InterPro" id="IPR050131">
    <property type="entry name" value="Peptidase_S8_subtilisin-like"/>
</dbReference>
<dbReference type="KEGG" id="chig:CH63R_13901"/>
<dbReference type="InterPro" id="IPR023827">
    <property type="entry name" value="Peptidase_S8_Asp-AS"/>
</dbReference>
<evidence type="ECO:0000313" key="14">
    <source>
        <dbReference type="Proteomes" id="UP000092177"/>
    </source>
</evidence>
<dbReference type="AlphaFoldDB" id="A0A1B7XSD1"/>
<dbReference type="GeneID" id="28872982"/>
<feature type="signal peptide" evidence="10">
    <location>
        <begin position="1"/>
        <end position="19"/>
    </location>
</feature>
<dbReference type="Gene3D" id="3.40.50.200">
    <property type="entry name" value="Peptidase S8/S53 domain"/>
    <property type="match status" value="2"/>
</dbReference>
<feature type="active site" description="Charge relay system" evidence="6 7">
    <location>
        <position position="199"/>
    </location>
</feature>
<evidence type="ECO:0000256" key="9">
    <source>
        <dbReference type="SAM" id="MobiDB-lite"/>
    </source>
</evidence>
<evidence type="ECO:0000256" key="4">
    <source>
        <dbReference type="ARBA" id="ARBA00022801"/>
    </source>
</evidence>
<keyword evidence="14" id="KW-1185">Reference proteome</keyword>
<dbReference type="OrthoDB" id="10256524at2759"/>
<dbReference type="GO" id="GO:0004252">
    <property type="term" value="F:serine-type endopeptidase activity"/>
    <property type="evidence" value="ECO:0007669"/>
    <property type="project" value="UniProtKB-UniRule"/>
</dbReference>
<feature type="active site" description="Charge relay system" evidence="6 7">
    <location>
        <position position="250"/>
    </location>
</feature>
<dbReference type="PROSITE" id="PS00137">
    <property type="entry name" value="SUBTILASE_HIS"/>
    <property type="match status" value="1"/>
</dbReference>
<evidence type="ECO:0000256" key="1">
    <source>
        <dbReference type="ARBA" id="ARBA00011073"/>
    </source>
</evidence>
<reference evidence="14" key="1">
    <citation type="journal article" date="2017" name="BMC Genomics">
        <title>Gapless genome assembly of Colletotrichum higginsianum reveals chromosome structure and association of transposable elements with secondary metabolite gene clusters.</title>
        <authorList>
            <person name="Dallery J.-F."/>
            <person name="Lapalu N."/>
            <person name="Zampounis A."/>
            <person name="Pigne S."/>
            <person name="Luyten I."/>
            <person name="Amselem J."/>
            <person name="Wittenberg A.H.J."/>
            <person name="Zhou S."/>
            <person name="de Queiroz M.V."/>
            <person name="Robin G.P."/>
            <person name="Auger A."/>
            <person name="Hainaut M."/>
            <person name="Henrissat B."/>
            <person name="Kim K.-T."/>
            <person name="Lee Y.-H."/>
            <person name="Lespinet O."/>
            <person name="Schwartz D.C."/>
            <person name="Thon M.R."/>
            <person name="O'Connell R.J."/>
        </authorList>
    </citation>
    <scope>NUCLEOTIDE SEQUENCE [LARGE SCALE GENOMIC DNA]</scope>
    <source>
        <strain evidence="14">IMI 349063</strain>
    </source>
</reference>
<sequence>MRVSSTIISALLGANIAAANPLHPRVFPKNEPAIVAKASLDESANQDQKSNNELLPGVYIVEFADDNDTPTSFYEGLKADGLEVESRMDLSNSLFKGVSFQVKNQAATQHDAALFRRQMEASPRIRNIWPVRTIQRSAPEDNGGPIKNNVKHARHARRQDNNTTGNSTKDTFSPHVMTQVDKLREQGITGKGVRIAIIDSGVDYTHPALGGCFGPGCIVEAGWDFTGDDFLPGVRPLQPDADPMDDCAGHGTHVAGTIVAQLEGNEYGFTGAAPGVKLAAYRAWGCASVGTNEILLAAFIRAFDEGADIISCSDGDVAGWAWDAWGVLAARIVDAGVPVVISEGNDGGIGMFFASSPATGRGVAGSGAVTNSKFPTILNEGTFTVASNSTGGSESTFAYLAGVPELVGDLSLQLWTPGENNACSDLPDSTPDLSNKIILLEFPNSRATGCYPIDQGDRLVTKGGRYILYNTNNNTLRGRSTMRDQQYVYSQGIQGVASIPPYQAQQWLSLLEQGRNVIVSIPNANNTKTRLEELENNSGGSYMGTFSSWGPTWELEASPQFVAPGANILSTFPVALGGYRVMTGTSMSCPLNAAIYALLAEAHGTKDPKRLRSIVASTSKPLDWYDGTVVHPDILAPVPQQGAGIIHAFDAARSTAVLSVDSISFNDTDHFVGNKTVSIHNTGSADLVFEVSHRKAVSMYTFMANQDRLRAASFPNPIIKEWAELQFSSDKITVPAGGSAELTVTCIPPSNVNATLLPVYSGFITFTSTTEAPSLSLPYLGVAGSMYDTRVLTSSQAFLANYNSEAPANHTYTIPRPDPANPPRTDRGDTGSTPNVFISPTVGTAAIQVDVFRVSGGREENLGSLAGWPLSFVSRSEQRAYFNGLLADGTVLEPAVYSMEVRALRIFGDREKKEDWDVIKTVPFILKYSAAGNGTTSR</sequence>
<feature type="region of interest" description="Disordered" evidence="9">
    <location>
        <begin position="136"/>
        <end position="173"/>
    </location>
</feature>
<dbReference type="PANTHER" id="PTHR43806:SF66">
    <property type="entry name" value="SERIN ENDOPEPTIDASE"/>
    <property type="match status" value="1"/>
</dbReference>
<dbReference type="InterPro" id="IPR010435">
    <property type="entry name" value="C5a/SBT2-like_Fn3"/>
</dbReference>
<proteinExistence type="inferred from homology"/>
<dbReference type="CDD" id="cd07489">
    <property type="entry name" value="Peptidases_S8_5"/>
    <property type="match status" value="1"/>
</dbReference>
<feature type="chain" id="PRO_5008601017" evidence="10">
    <location>
        <begin position="20"/>
        <end position="938"/>
    </location>
</feature>
<evidence type="ECO:0000256" key="8">
    <source>
        <dbReference type="RuleBase" id="RU003355"/>
    </source>
</evidence>
<dbReference type="PROSITE" id="PS51892">
    <property type="entry name" value="SUBTILASE"/>
    <property type="match status" value="1"/>
</dbReference>
<dbReference type="PROSITE" id="PS00138">
    <property type="entry name" value="SUBTILASE_SER"/>
    <property type="match status" value="1"/>
</dbReference>
<dbReference type="EMBL" id="LTAN01000010">
    <property type="protein sequence ID" value="OBR02675.1"/>
    <property type="molecule type" value="Genomic_DNA"/>
</dbReference>
<comment type="caution">
    <text evidence="13">The sequence shown here is derived from an EMBL/GenBank/DDBJ whole genome shotgun (WGS) entry which is preliminary data.</text>
</comment>
<keyword evidence="3 10" id="KW-0732">Signal</keyword>
<dbReference type="InterPro" id="IPR022398">
    <property type="entry name" value="Peptidase_S8_His-AS"/>
</dbReference>
<comment type="similarity">
    <text evidence="1 7 8">Belongs to the peptidase S8 family.</text>
</comment>
<keyword evidence="4 7" id="KW-0378">Hydrolase</keyword>
<dbReference type="Pfam" id="PF00082">
    <property type="entry name" value="Peptidase_S8"/>
    <property type="match status" value="1"/>
</dbReference>
<dbReference type="VEuPathDB" id="FungiDB:CH63R_13901"/>
<organism evidence="13 14">
    <name type="scientific">Colletotrichum higginsianum (strain IMI 349063)</name>
    <name type="common">Crucifer anthracnose fungus</name>
    <dbReference type="NCBI Taxonomy" id="759273"/>
    <lineage>
        <taxon>Eukaryota</taxon>
        <taxon>Fungi</taxon>
        <taxon>Dikarya</taxon>
        <taxon>Ascomycota</taxon>
        <taxon>Pezizomycotina</taxon>
        <taxon>Sordariomycetes</taxon>
        <taxon>Hypocreomycetidae</taxon>
        <taxon>Glomerellales</taxon>
        <taxon>Glomerellaceae</taxon>
        <taxon>Colletotrichum</taxon>
        <taxon>Colletotrichum destructivum species complex</taxon>
    </lineage>
</organism>
<evidence type="ECO:0000259" key="12">
    <source>
        <dbReference type="Pfam" id="PF06280"/>
    </source>
</evidence>
<gene>
    <name evidence="13" type="ORF">CH63R_13901</name>
</gene>
<evidence type="ECO:0000256" key="6">
    <source>
        <dbReference type="PIRSR" id="PIRSR615500-1"/>
    </source>
</evidence>
<dbReference type="Gene3D" id="2.60.40.1710">
    <property type="entry name" value="Subtilisin-like superfamily"/>
    <property type="match status" value="1"/>
</dbReference>
<dbReference type="InterPro" id="IPR023828">
    <property type="entry name" value="Peptidase_S8_Ser-AS"/>
</dbReference>
<dbReference type="PRINTS" id="PR00723">
    <property type="entry name" value="SUBTILISIN"/>
</dbReference>
<dbReference type="InterPro" id="IPR000209">
    <property type="entry name" value="Peptidase_S8/S53_dom"/>
</dbReference>